<dbReference type="EMBL" id="FOLQ01000021">
    <property type="protein sequence ID" value="SFE88365.1"/>
    <property type="molecule type" value="Genomic_DNA"/>
</dbReference>
<dbReference type="AlphaFoldDB" id="A0A1I2E6A1"/>
<dbReference type="RefSeq" id="WP_093833119.1">
    <property type="nucleotide sequence ID" value="NZ_FOLQ01000021.1"/>
</dbReference>
<dbReference type="Proteomes" id="UP000198598">
    <property type="component" value="Unassembled WGS sequence"/>
</dbReference>
<protein>
    <submittedName>
        <fullName evidence="1">Uncharacterized protein</fullName>
    </submittedName>
</protein>
<reference evidence="1 2" key="1">
    <citation type="submission" date="2016-10" db="EMBL/GenBank/DDBJ databases">
        <authorList>
            <person name="de Groot N.N."/>
        </authorList>
    </citation>
    <scope>NUCLEOTIDE SEQUENCE [LARGE SCALE GENOMIC DNA]</scope>
    <source>
        <strain evidence="1 2">DSM 26130</strain>
    </source>
</reference>
<gene>
    <name evidence="1" type="ORF">SAMN05216167_12138</name>
</gene>
<evidence type="ECO:0000313" key="2">
    <source>
        <dbReference type="Proteomes" id="UP000198598"/>
    </source>
</evidence>
<accession>A0A1I2E6A1</accession>
<name>A0A1I2E6A1_9BACT</name>
<keyword evidence="2" id="KW-1185">Reference proteome</keyword>
<proteinExistence type="predicted"/>
<sequence>MNTLSHLRLVQQIQTAFTNHVLDQFGMVMDEAYLLDNWITIEGFLVNGVTLDGLIYDQGDQGRMFYEWELLYTSTLENVLSYLQEEAFA</sequence>
<organism evidence="1 2">
    <name type="scientific">Spirosoma endophyticum</name>
    <dbReference type="NCBI Taxonomy" id="662367"/>
    <lineage>
        <taxon>Bacteria</taxon>
        <taxon>Pseudomonadati</taxon>
        <taxon>Bacteroidota</taxon>
        <taxon>Cytophagia</taxon>
        <taxon>Cytophagales</taxon>
        <taxon>Cytophagaceae</taxon>
        <taxon>Spirosoma</taxon>
    </lineage>
</organism>
<evidence type="ECO:0000313" key="1">
    <source>
        <dbReference type="EMBL" id="SFE88365.1"/>
    </source>
</evidence>
<dbReference type="STRING" id="662367.SAMN05216167_12138"/>